<dbReference type="InterPro" id="IPR044878">
    <property type="entry name" value="UbiA_sf"/>
</dbReference>
<dbReference type="EMBL" id="JAOWKZ010000001">
    <property type="protein sequence ID" value="MCV2870699.1"/>
    <property type="molecule type" value="Genomic_DNA"/>
</dbReference>
<feature type="transmembrane region" description="Helical" evidence="6">
    <location>
        <begin position="228"/>
        <end position="248"/>
    </location>
</feature>
<protein>
    <submittedName>
        <fullName evidence="7">UbiA family prenyltransferase</fullName>
    </submittedName>
</protein>
<evidence type="ECO:0000256" key="5">
    <source>
        <dbReference type="ARBA" id="ARBA00023136"/>
    </source>
</evidence>
<evidence type="ECO:0000313" key="8">
    <source>
        <dbReference type="Proteomes" id="UP001652564"/>
    </source>
</evidence>
<comment type="subcellular location">
    <subcellularLocation>
        <location evidence="1">Membrane</location>
        <topology evidence="1">Multi-pass membrane protein</topology>
    </subcellularLocation>
</comment>
<evidence type="ECO:0000256" key="4">
    <source>
        <dbReference type="ARBA" id="ARBA00022989"/>
    </source>
</evidence>
<evidence type="ECO:0000256" key="2">
    <source>
        <dbReference type="ARBA" id="ARBA00022475"/>
    </source>
</evidence>
<keyword evidence="3 6" id="KW-0812">Transmembrane</keyword>
<evidence type="ECO:0000256" key="3">
    <source>
        <dbReference type="ARBA" id="ARBA00022692"/>
    </source>
</evidence>
<dbReference type="PANTHER" id="PTHR42723">
    <property type="entry name" value="CHLOROPHYLL SYNTHASE"/>
    <property type="match status" value="1"/>
</dbReference>
<comment type="caution">
    <text evidence="7">The sequence shown here is derived from an EMBL/GenBank/DDBJ whole genome shotgun (WGS) entry which is preliminary data.</text>
</comment>
<name>A0ABT2ZHT7_9RHOB</name>
<dbReference type="RefSeq" id="WP_263737907.1">
    <property type="nucleotide sequence ID" value="NZ_JAOWKZ010000001.1"/>
</dbReference>
<keyword evidence="2" id="KW-1003">Cell membrane</keyword>
<feature type="transmembrane region" description="Helical" evidence="6">
    <location>
        <begin position="127"/>
        <end position="150"/>
    </location>
</feature>
<dbReference type="NCBIfam" id="NF006088">
    <property type="entry name" value="PRK08238.1"/>
    <property type="match status" value="1"/>
</dbReference>
<keyword evidence="8" id="KW-1185">Reference proteome</keyword>
<dbReference type="PANTHER" id="PTHR42723:SF1">
    <property type="entry name" value="CHLOROPHYLL SYNTHASE, CHLOROPLASTIC"/>
    <property type="match status" value="1"/>
</dbReference>
<proteinExistence type="predicted"/>
<evidence type="ECO:0000313" key="7">
    <source>
        <dbReference type="EMBL" id="MCV2870699.1"/>
    </source>
</evidence>
<organism evidence="7 8">
    <name type="scientific">Albidovulum litorale</name>
    <dbReference type="NCBI Taxonomy" id="2984134"/>
    <lineage>
        <taxon>Bacteria</taxon>
        <taxon>Pseudomonadati</taxon>
        <taxon>Pseudomonadota</taxon>
        <taxon>Alphaproteobacteria</taxon>
        <taxon>Rhodobacterales</taxon>
        <taxon>Paracoccaceae</taxon>
        <taxon>Albidovulum</taxon>
    </lineage>
</organism>
<dbReference type="Proteomes" id="UP001652564">
    <property type="component" value="Unassembled WGS sequence"/>
</dbReference>
<evidence type="ECO:0000256" key="6">
    <source>
        <dbReference type="SAM" id="Phobius"/>
    </source>
</evidence>
<sequence length="320" mass="35011">MGHSRFQASWSKVLVGKKDTAAGTRSVLLTYLQEIRPHQWVKNLLVFVPMLAAHQLDMATFTQSLIAFASFCLIASSVYVLNDLMDIEVDRAHPRKRFRPIASGLVPLAHGRWMAAALLVAGFTLAIWTSLLLALVAAGYYAATLAYSLVIKRQPILDIWLLAGLYTTRILAGAAATEIGLSVWLLAFSGFFFSALAAVKRQAELVDGLSRGKSAAAGRGYRVEDLPLISQIGISAGYVAVLVMALYIESHTVAELYPFRAALLAICPILFFWITRMVMVAHRGNMHDDPIVFAFRDRASQICLVAIGISVWVAASAPFR</sequence>
<feature type="transmembrane region" description="Helical" evidence="6">
    <location>
        <begin position="260"/>
        <end position="281"/>
    </location>
</feature>
<dbReference type="Pfam" id="PF01040">
    <property type="entry name" value="UbiA"/>
    <property type="match status" value="1"/>
</dbReference>
<feature type="transmembrane region" description="Helical" evidence="6">
    <location>
        <begin position="181"/>
        <end position="199"/>
    </location>
</feature>
<keyword evidence="5 6" id="KW-0472">Membrane</keyword>
<evidence type="ECO:0000256" key="1">
    <source>
        <dbReference type="ARBA" id="ARBA00004141"/>
    </source>
</evidence>
<dbReference type="CDD" id="cd13963">
    <property type="entry name" value="PT_UbiA_2"/>
    <property type="match status" value="1"/>
</dbReference>
<gene>
    <name evidence="7" type="ORF">OEZ71_00150</name>
</gene>
<keyword evidence="4 6" id="KW-1133">Transmembrane helix</keyword>
<accession>A0ABT2ZHT7</accession>
<dbReference type="InterPro" id="IPR000537">
    <property type="entry name" value="UbiA_prenyltransferase"/>
</dbReference>
<dbReference type="Gene3D" id="1.10.357.140">
    <property type="entry name" value="UbiA prenyltransferase"/>
    <property type="match status" value="1"/>
</dbReference>
<dbReference type="InterPro" id="IPR050475">
    <property type="entry name" value="Prenyltransferase_related"/>
</dbReference>
<reference evidence="7 8" key="1">
    <citation type="submission" date="2022-10" db="EMBL/GenBank/DDBJ databases">
        <title>Defluviimonas sp. nov., isolated from ocean surface sediments.</title>
        <authorList>
            <person name="He W."/>
            <person name="Wang L."/>
            <person name="Zhang D.-F."/>
        </authorList>
    </citation>
    <scope>NUCLEOTIDE SEQUENCE [LARGE SCALE GENOMIC DNA]</scope>
    <source>
        <strain evidence="7 8">WL0050</strain>
    </source>
</reference>
<feature type="transmembrane region" description="Helical" evidence="6">
    <location>
        <begin position="302"/>
        <end position="319"/>
    </location>
</feature>
<feature type="transmembrane region" description="Helical" evidence="6">
    <location>
        <begin position="61"/>
        <end position="81"/>
    </location>
</feature>